<name>A0A1I5ZQI6_9RHOB</name>
<dbReference type="Proteomes" id="UP000243106">
    <property type="component" value="Unassembled WGS sequence"/>
</dbReference>
<dbReference type="STRING" id="93684.SAMN05421853_11198"/>
<evidence type="ECO:0000256" key="3">
    <source>
        <dbReference type="ARBA" id="ARBA00023125"/>
    </source>
</evidence>
<dbReference type="InterPro" id="IPR028082">
    <property type="entry name" value="Peripla_BP_I"/>
</dbReference>
<dbReference type="SMART" id="SM00354">
    <property type="entry name" value="HTH_LACI"/>
    <property type="match status" value="1"/>
</dbReference>
<dbReference type="GO" id="GO:0003700">
    <property type="term" value="F:DNA-binding transcription factor activity"/>
    <property type="evidence" value="ECO:0007669"/>
    <property type="project" value="TreeGrafter"/>
</dbReference>
<evidence type="ECO:0000259" key="5">
    <source>
        <dbReference type="PROSITE" id="PS50932"/>
    </source>
</evidence>
<dbReference type="Pfam" id="PF13377">
    <property type="entry name" value="Peripla_BP_3"/>
    <property type="match status" value="1"/>
</dbReference>
<dbReference type="SUPFAM" id="SSF53822">
    <property type="entry name" value="Periplasmic binding protein-like I"/>
    <property type="match status" value="1"/>
</dbReference>
<feature type="domain" description="HTH lacI-type" evidence="5">
    <location>
        <begin position="5"/>
        <end position="59"/>
    </location>
</feature>
<keyword evidence="3" id="KW-0238">DNA-binding</keyword>
<dbReference type="PANTHER" id="PTHR30146">
    <property type="entry name" value="LACI-RELATED TRANSCRIPTIONAL REPRESSOR"/>
    <property type="match status" value="1"/>
</dbReference>
<protein>
    <submittedName>
        <fullName evidence="6">LacI family transcriptional regulator, repressor for deo operon, udp, cdd, tsx, nupC, and nupG</fullName>
    </submittedName>
</protein>
<dbReference type="CDD" id="cd06284">
    <property type="entry name" value="PBP1_LacI-like"/>
    <property type="match status" value="1"/>
</dbReference>
<dbReference type="InterPro" id="IPR046335">
    <property type="entry name" value="LacI/GalR-like_sensor"/>
</dbReference>
<reference evidence="7" key="1">
    <citation type="submission" date="2016-10" db="EMBL/GenBank/DDBJ databases">
        <authorList>
            <person name="Varghese N."/>
            <person name="Submissions S."/>
        </authorList>
    </citation>
    <scope>NUCLEOTIDE SEQUENCE [LARGE SCALE GENOMIC DNA]</scope>
    <source>
        <strain evidence="7">JCM 10271</strain>
    </source>
</reference>
<dbReference type="RefSeq" id="WP_093013963.1">
    <property type="nucleotide sequence ID" value="NZ_FOXV01000011.1"/>
</dbReference>
<evidence type="ECO:0000313" key="7">
    <source>
        <dbReference type="Proteomes" id="UP000243106"/>
    </source>
</evidence>
<evidence type="ECO:0000313" key="6">
    <source>
        <dbReference type="EMBL" id="SFQ58613.1"/>
    </source>
</evidence>
<evidence type="ECO:0000256" key="2">
    <source>
        <dbReference type="ARBA" id="ARBA00023015"/>
    </source>
</evidence>
<dbReference type="GO" id="GO:0000976">
    <property type="term" value="F:transcription cis-regulatory region binding"/>
    <property type="evidence" value="ECO:0007669"/>
    <property type="project" value="TreeGrafter"/>
</dbReference>
<dbReference type="CDD" id="cd01392">
    <property type="entry name" value="HTH_LacI"/>
    <property type="match status" value="1"/>
</dbReference>
<gene>
    <name evidence="6" type="ORF">SAMN05421853_11198</name>
</gene>
<evidence type="ECO:0000256" key="1">
    <source>
        <dbReference type="ARBA" id="ARBA00022491"/>
    </source>
</evidence>
<dbReference type="PANTHER" id="PTHR30146:SF151">
    <property type="entry name" value="HTH-TYPE TRANSCRIPTIONAL REPRESSOR CYTR"/>
    <property type="match status" value="1"/>
</dbReference>
<accession>A0A1I5ZQI6</accession>
<dbReference type="InterPro" id="IPR000843">
    <property type="entry name" value="HTH_LacI"/>
</dbReference>
<dbReference type="PROSITE" id="PS50932">
    <property type="entry name" value="HTH_LACI_2"/>
    <property type="match status" value="1"/>
</dbReference>
<proteinExistence type="predicted"/>
<keyword evidence="1" id="KW-0678">Repressor</keyword>
<dbReference type="Gene3D" id="1.10.260.40">
    <property type="entry name" value="lambda repressor-like DNA-binding domains"/>
    <property type="match status" value="1"/>
</dbReference>
<sequence length="337" mass="35669">MSPRVRIADVAAAAGVSTATVSRTLSSPGLVGEKTRERVMAAVSATGYRINAAARDLRRQQPRAILVLAPNLANTFFSRIIAAIQDVARQAGLAVQISDSRAGTDVLEAIVQSGRADGIVLLDGALPPDMVRNWTLPVIQLCEWNDGYALPGLRIDNAAAARVAVDHLAALGHERILHVSGPAENVLSQARQAGFREAMTARGLPADIHDGGFTIEAGAAAAHVWAAMADRPTAVFTASDECAFGFISECYRLGFEVPRDVSVIGFDDVDFAGHFIPPLTTIHQPRARLGRQAAERLVSALLEDAPLGEGYDQIPPHLVIRSSTTAYRAKTQGGSAA</sequence>
<dbReference type="Gene3D" id="3.40.50.2300">
    <property type="match status" value="2"/>
</dbReference>
<keyword evidence="2" id="KW-0805">Transcription regulation</keyword>
<dbReference type="Pfam" id="PF00356">
    <property type="entry name" value="LacI"/>
    <property type="match status" value="1"/>
</dbReference>
<dbReference type="InterPro" id="IPR010982">
    <property type="entry name" value="Lambda_DNA-bd_dom_sf"/>
</dbReference>
<dbReference type="EMBL" id="FOXV01000011">
    <property type="protein sequence ID" value="SFQ58613.1"/>
    <property type="molecule type" value="Genomic_DNA"/>
</dbReference>
<dbReference type="SUPFAM" id="SSF47413">
    <property type="entry name" value="lambda repressor-like DNA-binding domains"/>
    <property type="match status" value="1"/>
</dbReference>
<organism evidence="6 7">
    <name type="scientific">Roseivivax halotolerans</name>
    <dbReference type="NCBI Taxonomy" id="93684"/>
    <lineage>
        <taxon>Bacteria</taxon>
        <taxon>Pseudomonadati</taxon>
        <taxon>Pseudomonadota</taxon>
        <taxon>Alphaproteobacteria</taxon>
        <taxon>Rhodobacterales</taxon>
        <taxon>Roseobacteraceae</taxon>
        <taxon>Roseivivax</taxon>
    </lineage>
</organism>
<keyword evidence="4" id="KW-0804">Transcription</keyword>
<evidence type="ECO:0000256" key="4">
    <source>
        <dbReference type="ARBA" id="ARBA00023163"/>
    </source>
</evidence>
<dbReference type="AlphaFoldDB" id="A0A1I5ZQI6"/>
<keyword evidence="7" id="KW-1185">Reference proteome</keyword>